<comment type="subcellular location">
    <subcellularLocation>
        <location evidence="1">Membrane</location>
        <topology evidence="1">Multi-pass membrane protein</topology>
    </subcellularLocation>
</comment>
<keyword evidence="3 6" id="KW-0812">Transmembrane</keyword>
<evidence type="ECO:0000256" key="4">
    <source>
        <dbReference type="ARBA" id="ARBA00022989"/>
    </source>
</evidence>
<evidence type="ECO:0000256" key="3">
    <source>
        <dbReference type="ARBA" id="ARBA00022692"/>
    </source>
</evidence>
<evidence type="ECO:0000256" key="5">
    <source>
        <dbReference type="ARBA" id="ARBA00023136"/>
    </source>
</evidence>
<dbReference type="Pfam" id="PF07857">
    <property type="entry name" value="TMEM144"/>
    <property type="match status" value="1"/>
</dbReference>
<dbReference type="PANTHER" id="PTHR16119:SF17">
    <property type="entry name" value="TRANSMEMBRANE PROTEIN 144"/>
    <property type="match status" value="1"/>
</dbReference>
<feature type="transmembrane region" description="Helical" evidence="6">
    <location>
        <begin position="206"/>
        <end position="228"/>
    </location>
</feature>
<name>A0AAF5PS00_WUCBA</name>
<keyword evidence="4 6" id="KW-1133">Transmembrane helix</keyword>
<evidence type="ECO:0000256" key="2">
    <source>
        <dbReference type="ARBA" id="ARBA00005731"/>
    </source>
</evidence>
<feature type="transmembrane region" description="Helical" evidence="6">
    <location>
        <begin position="37"/>
        <end position="56"/>
    </location>
</feature>
<keyword evidence="5 6" id="KW-0472">Membrane</keyword>
<evidence type="ECO:0000313" key="7">
    <source>
        <dbReference type="Proteomes" id="UP000093561"/>
    </source>
</evidence>
<feature type="transmembrane region" description="Helical" evidence="6">
    <location>
        <begin position="280"/>
        <end position="300"/>
    </location>
</feature>
<dbReference type="InterPro" id="IPR010651">
    <property type="entry name" value="Sugar_transport"/>
</dbReference>
<dbReference type="InterPro" id="IPR012435">
    <property type="entry name" value="TMEM144"/>
</dbReference>
<dbReference type="WBParaSite" id="mrna-Wban_04629">
    <property type="protein sequence ID" value="mrna-Wban_04629"/>
    <property type="gene ID" value="Wban_04629"/>
</dbReference>
<comment type="similarity">
    <text evidence="2">Belongs to the TMEM144 family.</text>
</comment>
<reference evidence="8" key="3">
    <citation type="submission" date="2024-02" db="UniProtKB">
        <authorList>
            <consortium name="WormBaseParasite"/>
        </authorList>
    </citation>
    <scope>IDENTIFICATION</scope>
    <source>
        <strain evidence="8">pt0022</strain>
    </source>
</reference>
<feature type="transmembrane region" description="Helical" evidence="6">
    <location>
        <begin position="312"/>
        <end position="329"/>
    </location>
</feature>
<evidence type="ECO:0000313" key="8">
    <source>
        <dbReference type="WBParaSite" id="mrna-Wban_04629"/>
    </source>
</evidence>
<dbReference type="GO" id="GO:0015144">
    <property type="term" value="F:carbohydrate transmembrane transporter activity"/>
    <property type="evidence" value="ECO:0007669"/>
    <property type="project" value="InterPro"/>
</dbReference>
<reference evidence="7" key="1">
    <citation type="submission" date="2015-03" db="EMBL/GenBank/DDBJ databases">
        <title>Wuchereria bancrofti Genome Sequencing Papua New Guinea Strain.</title>
        <authorList>
            <person name="Small S.T."/>
            <person name="Serre D."/>
            <person name="Zimmerman P.A."/>
        </authorList>
    </citation>
    <scope>NUCLEOTIDE SEQUENCE [LARGE SCALE GENOMIC DNA]</scope>
    <source>
        <strain evidence="7">pt0022</strain>
    </source>
</reference>
<organism evidence="7 8">
    <name type="scientific">Wuchereria bancrofti</name>
    <dbReference type="NCBI Taxonomy" id="6293"/>
    <lineage>
        <taxon>Eukaryota</taxon>
        <taxon>Metazoa</taxon>
        <taxon>Ecdysozoa</taxon>
        <taxon>Nematoda</taxon>
        <taxon>Chromadorea</taxon>
        <taxon>Rhabditida</taxon>
        <taxon>Spirurina</taxon>
        <taxon>Spiruromorpha</taxon>
        <taxon>Filarioidea</taxon>
        <taxon>Onchocercidae</taxon>
        <taxon>Wuchereria</taxon>
    </lineage>
</organism>
<sequence length="361" mass="39350">MSLSNTLTGLAACGVSTCLFGSLFVPIKRFDPGDGFFSQWIMCAAIFLVGMIINAYEGFPQFYPLAMLGGVFWAVGNAMAITIFELIGMGMALLIWGIASCLMGWASSRFGLFGLKENIPNSITLNYAGLLLILFGGVLFALIKPTMKSNDSKEIRGGGGGEQKNELVIEVESPVLPLKSRKNGYEETKLFSNDEKEERNSMRKRIFGVALSLFAGLFYGLTFVPVIYVQEHPDQFAGAPSEALPYVFAHFTGIFVTGTIILVGYAIIKLNRPVVNHQIILPAFTSGIMWAIAQTSWFIANNYIAQSISFPINSMVPGVIGALWSVIYFKEICGRRNLKILSVAIVITITGAIIVGLSKDF</sequence>
<feature type="transmembrane region" description="Helical" evidence="6">
    <location>
        <begin position="62"/>
        <end position="84"/>
    </location>
</feature>
<reference evidence="7" key="2">
    <citation type="journal article" date="2016" name="Mol. Ecol.">
        <title>Population genomics of the filarial nematode parasite Wuchereria bancrofti from mosquitoes.</title>
        <authorList>
            <person name="Small S.T."/>
            <person name="Reimer L.J."/>
            <person name="Tisch D.J."/>
            <person name="King C.L."/>
            <person name="Christensen B.M."/>
            <person name="Siba P.M."/>
            <person name="Kazura J.W."/>
            <person name="Serre D."/>
            <person name="Zimmerman P.A."/>
        </authorList>
    </citation>
    <scope>NUCLEOTIDE SEQUENCE</scope>
    <source>
        <strain evidence="7">pt0022</strain>
    </source>
</reference>
<dbReference type="Proteomes" id="UP000093561">
    <property type="component" value="Unassembled WGS sequence"/>
</dbReference>
<feature type="transmembrane region" description="Helical" evidence="6">
    <location>
        <begin position="6"/>
        <end position="25"/>
    </location>
</feature>
<evidence type="ECO:0000256" key="6">
    <source>
        <dbReference type="SAM" id="Phobius"/>
    </source>
</evidence>
<feature type="transmembrane region" description="Helical" evidence="6">
    <location>
        <begin position="341"/>
        <end position="358"/>
    </location>
</feature>
<feature type="transmembrane region" description="Helical" evidence="6">
    <location>
        <begin position="91"/>
        <end position="112"/>
    </location>
</feature>
<proteinExistence type="inferred from homology"/>
<evidence type="ECO:0000256" key="1">
    <source>
        <dbReference type="ARBA" id="ARBA00004141"/>
    </source>
</evidence>
<dbReference type="AlphaFoldDB" id="A0AAF5PS00"/>
<accession>A0AAF5PS00</accession>
<dbReference type="PANTHER" id="PTHR16119">
    <property type="entry name" value="TRANSMEMBRANE PROTEIN 144"/>
    <property type="match status" value="1"/>
</dbReference>
<feature type="transmembrane region" description="Helical" evidence="6">
    <location>
        <begin position="248"/>
        <end position="268"/>
    </location>
</feature>
<feature type="transmembrane region" description="Helical" evidence="6">
    <location>
        <begin position="124"/>
        <end position="143"/>
    </location>
</feature>
<dbReference type="GO" id="GO:0016020">
    <property type="term" value="C:membrane"/>
    <property type="evidence" value="ECO:0007669"/>
    <property type="project" value="UniProtKB-SubCell"/>
</dbReference>
<protein>
    <submittedName>
        <fullName evidence="8">Transmembrane protein 144</fullName>
    </submittedName>
</protein>